<keyword evidence="1" id="KW-0732">Signal</keyword>
<dbReference type="InterPro" id="IPR024733">
    <property type="entry name" value="NAGLU_tim-barrel"/>
</dbReference>
<keyword evidence="14" id="KW-1185">Reference proteome</keyword>
<dbReference type="EC" id="3.2.1.50" evidence="7"/>
<dbReference type="InterPro" id="IPR007781">
    <property type="entry name" value="NAGLU"/>
</dbReference>
<dbReference type="InterPro" id="IPR017853">
    <property type="entry name" value="GH"/>
</dbReference>
<dbReference type="InterPro" id="IPR024340">
    <property type="entry name" value="Sec16_CCD"/>
</dbReference>
<dbReference type="EMBL" id="JAUIZM010000008">
    <property type="protein sequence ID" value="KAK1370444.1"/>
    <property type="molecule type" value="Genomic_DNA"/>
</dbReference>
<dbReference type="InterPro" id="IPR029018">
    <property type="entry name" value="Hex-like_dom2"/>
</dbReference>
<dbReference type="Proteomes" id="UP001237642">
    <property type="component" value="Unassembled WGS sequence"/>
</dbReference>
<evidence type="ECO:0000259" key="10">
    <source>
        <dbReference type="Pfam" id="PF12932"/>
    </source>
</evidence>
<protein>
    <recommendedName>
        <fullName evidence="8">Alpha-N-acetylglucosaminidase</fullName>
        <ecNumber evidence="7">3.2.1.50</ecNumber>
    </recommendedName>
</protein>
<evidence type="ECO:0000256" key="6">
    <source>
        <dbReference type="ARBA" id="ARBA00060996"/>
    </source>
</evidence>
<accession>A0AAD8MF48</accession>
<evidence type="ECO:0000313" key="14">
    <source>
        <dbReference type="Proteomes" id="UP001237642"/>
    </source>
</evidence>
<name>A0AAD8MF48_9APIA</name>
<dbReference type="Gene3D" id="1.20.120.670">
    <property type="entry name" value="N-acetyl-b-d-glucoasminidase"/>
    <property type="match status" value="1"/>
</dbReference>
<evidence type="ECO:0000259" key="9">
    <source>
        <dbReference type="Pfam" id="PF05089"/>
    </source>
</evidence>
<evidence type="ECO:0000313" key="13">
    <source>
        <dbReference type="EMBL" id="KAK1370444.1"/>
    </source>
</evidence>
<keyword evidence="2" id="KW-0378">Hydrolase</keyword>
<organism evidence="13 14">
    <name type="scientific">Heracleum sosnowskyi</name>
    <dbReference type="NCBI Taxonomy" id="360622"/>
    <lineage>
        <taxon>Eukaryota</taxon>
        <taxon>Viridiplantae</taxon>
        <taxon>Streptophyta</taxon>
        <taxon>Embryophyta</taxon>
        <taxon>Tracheophyta</taxon>
        <taxon>Spermatophyta</taxon>
        <taxon>Magnoliopsida</taxon>
        <taxon>eudicotyledons</taxon>
        <taxon>Gunneridae</taxon>
        <taxon>Pentapetalae</taxon>
        <taxon>asterids</taxon>
        <taxon>campanulids</taxon>
        <taxon>Apiales</taxon>
        <taxon>Apiaceae</taxon>
        <taxon>Apioideae</taxon>
        <taxon>apioid superclade</taxon>
        <taxon>Tordylieae</taxon>
        <taxon>Tordyliinae</taxon>
        <taxon>Heracleum</taxon>
    </lineage>
</organism>
<keyword evidence="4" id="KW-0326">Glycosidase</keyword>
<comment type="similarity">
    <text evidence="6">Belongs to the glycosyl hydrolase 89 family.</text>
</comment>
<keyword evidence="3" id="KW-0325">Glycoprotein</keyword>
<comment type="catalytic activity">
    <reaction evidence="5">
        <text>Hydrolysis of terminal non-reducing N-acetyl-D-glucosamine residues in N-acetyl-alpha-D-glucosaminides.</text>
        <dbReference type="EC" id="3.2.1.50"/>
    </reaction>
</comment>
<evidence type="ECO:0000256" key="1">
    <source>
        <dbReference type="ARBA" id="ARBA00022729"/>
    </source>
</evidence>
<evidence type="ECO:0000259" key="11">
    <source>
        <dbReference type="Pfam" id="PF12971"/>
    </source>
</evidence>
<evidence type="ECO:0000256" key="2">
    <source>
        <dbReference type="ARBA" id="ARBA00022801"/>
    </source>
</evidence>
<feature type="domain" description="Alpha-N-acetylglucosaminidase C-terminal" evidence="12">
    <location>
        <begin position="717"/>
        <end position="1013"/>
    </location>
</feature>
<reference evidence="13" key="2">
    <citation type="submission" date="2023-05" db="EMBL/GenBank/DDBJ databases">
        <authorList>
            <person name="Schelkunov M.I."/>
        </authorList>
    </citation>
    <scope>NUCLEOTIDE SEQUENCE</scope>
    <source>
        <strain evidence="13">Hsosn_3</strain>
        <tissue evidence="13">Leaf</tissue>
    </source>
</reference>
<dbReference type="Pfam" id="PF12972">
    <property type="entry name" value="NAGLU_C"/>
    <property type="match status" value="1"/>
</dbReference>
<gene>
    <name evidence="13" type="ORF">POM88_036536</name>
</gene>
<feature type="domain" description="Alpha-N-acetylglucosaminidase tim-barrel" evidence="9">
    <location>
        <begin position="372"/>
        <end position="708"/>
    </location>
</feature>
<dbReference type="Pfam" id="PF12932">
    <property type="entry name" value="Sec16"/>
    <property type="match status" value="1"/>
</dbReference>
<dbReference type="Gene3D" id="3.20.20.80">
    <property type="entry name" value="Glycosidases"/>
    <property type="match status" value="1"/>
</dbReference>
<proteinExistence type="inferred from homology"/>
<dbReference type="SUPFAM" id="SSF51445">
    <property type="entry name" value="(Trans)glycosidases"/>
    <property type="match status" value="1"/>
</dbReference>
<reference evidence="13" key="1">
    <citation type="submission" date="2023-02" db="EMBL/GenBank/DDBJ databases">
        <title>Genome of toxic invasive species Heracleum sosnowskyi carries increased number of genes despite the absence of recent whole-genome duplications.</title>
        <authorList>
            <person name="Schelkunov M."/>
            <person name="Shtratnikova V."/>
            <person name="Makarenko M."/>
            <person name="Klepikova A."/>
            <person name="Omelchenko D."/>
            <person name="Novikova G."/>
            <person name="Obukhova E."/>
            <person name="Bogdanov V."/>
            <person name="Penin A."/>
            <person name="Logacheva M."/>
        </authorList>
    </citation>
    <scope>NUCLEOTIDE SEQUENCE</scope>
    <source>
        <strain evidence="13">Hsosn_3</strain>
        <tissue evidence="13">Leaf</tissue>
    </source>
</reference>
<dbReference type="AlphaFoldDB" id="A0AAD8MF48"/>
<feature type="domain" description="Sec16 central conserved" evidence="10">
    <location>
        <begin position="125"/>
        <end position="177"/>
    </location>
</feature>
<comment type="caution">
    <text evidence="13">The sequence shown here is derived from an EMBL/GenBank/DDBJ whole genome shotgun (WGS) entry which is preliminary data.</text>
</comment>
<dbReference type="FunFam" id="3.20.20.80:FF:000107">
    <property type="entry name" value="Alpha-N-acetylglucosaminidase family"/>
    <property type="match status" value="1"/>
</dbReference>
<evidence type="ECO:0000256" key="4">
    <source>
        <dbReference type="ARBA" id="ARBA00023295"/>
    </source>
</evidence>
<sequence length="1016" mass="115244">MSQKYKEGNYILQRYFDPQYHGWYYDTVAQEWCSLDTYISSTQSAIQSGNVSNQNGYAPAGTSQDFDQILGVYGQVGHHGAGGFSNLGQDYNWTGSSANYNQQDSNMWQPNSATPGRSSDGRPAHALVSFGFGGKLIIIKANNNTLGNSSFGGQNPSEGSIFVFNLMEVVSGMPDERSSFEVAFFIAQNRSYALWEAPFSFWHRDGVEAKKKGFCKSSLVQPNSAELKHHLAAHVAQSSAIEALSKRLDTQKSSSYVQEHAAKAVLERLLPTHLSSFEFKIIPKVVCGGRSCFWITNYKNSSSNSPEIIIRGTTAVEITSGLHWYLKYWCGAHISWDKTGGIQIASIPKPGGLPRILKDEGVIIKRPVPWNYYQNVVTSSYSYVWWNWERWEKEIDWMALQGVNLPLAFTAQEAIWQKVFMGFNISKLELDDFFGGPAFLAWARMGNLHGWGGPLSQNWLDNQLGLQKQILSRMLELGMTPVLPSFSGNVPAALKKIYPSANITRLGEWNTVTGDLRWCCTFLLDPSDPLFIEIGEAFIKQQIKEYGDVTDIYNCDTFNENSPPTSDPEFISSLGSAVYKAMSKADKDAVWLMQGWLFYSDSAFWQPPQMKALLHSVPFGKMIVIDLFADVTPIWKSSSQFYGTPYLWCMLHNFGGNIEMYGTLDAVASGPVDARLCENSTMVGVGMCMEGIEQNPVVYELMSEMAFRSDKVNLEEWLKTYSSRRYGKAVSEVEEAWDILHSTVYNCTDSIADHNIDFIVKLPDWDPSLRTTSDTTTKQMTSLFSLHKRRFSYHETTNPLPQSHLWYPTQDVIKALRLFLDAKQALAGSPTYRYDLVDLTRQVLSKYANQVYLDAISAFRVNDTKEFNYQSQKFLQLIEDTEELLAADDNFLLGTWLESAKNLAMNPKERKQYEWNARTQVTMWFDSTKTVQSSLHDYANKFWSGLLENYYLPRASTYFDHLSRSLTGNADFKLKDWRREWIAYSNRWQRSDELYPVKAKGDALAISSALYDKYLG</sequence>
<dbReference type="Pfam" id="PF05089">
    <property type="entry name" value="NAGLU"/>
    <property type="match status" value="1"/>
</dbReference>
<evidence type="ECO:0000256" key="8">
    <source>
        <dbReference type="ARBA" id="ARBA00072202"/>
    </source>
</evidence>
<evidence type="ECO:0000256" key="7">
    <source>
        <dbReference type="ARBA" id="ARBA00066522"/>
    </source>
</evidence>
<dbReference type="InterPro" id="IPR024240">
    <property type="entry name" value="NAGLU_N"/>
</dbReference>
<dbReference type="Pfam" id="PF12971">
    <property type="entry name" value="NAGLU_N"/>
    <property type="match status" value="1"/>
</dbReference>
<evidence type="ECO:0000259" key="12">
    <source>
        <dbReference type="Pfam" id="PF12972"/>
    </source>
</evidence>
<dbReference type="Gene3D" id="3.30.379.10">
    <property type="entry name" value="Chitobiase/beta-hexosaminidase domain 2-like"/>
    <property type="match status" value="1"/>
</dbReference>
<dbReference type="GO" id="GO:0048731">
    <property type="term" value="P:system development"/>
    <property type="evidence" value="ECO:0007669"/>
    <property type="project" value="UniProtKB-ARBA"/>
</dbReference>
<feature type="domain" description="Alpha-N-acetylglucosaminidase N-terminal" evidence="11">
    <location>
        <begin position="261"/>
        <end position="354"/>
    </location>
</feature>
<dbReference type="PANTHER" id="PTHR12872:SF1">
    <property type="entry name" value="ALPHA-N-ACETYLGLUCOSAMINIDASE"/>
    <property type="match status" value="1"/>
</dbReference>
<dbReference type="InterPro" id="IPR024732">
    <property type="entry name" value="NAGLU_C"/>
</dbReference>
<evidence type="ECO:0000256" key="3">
    <source>
        <dbReference type="ARBA" id="ARBA00023180"/>
    </source>
</evidence>
<dbReference type="GO" id="GO:0004561">
    <property type="term" value="F:alpha-N-acetylglucosaminidase activity"/>
    <property type="evidence" value="ECO:0007669"/>
    <property type="project" value="UniProtKB-EC"/>
</dbReference>
<dbReference type="PANTHER" id="PTHR12872">
    <property type="entry name" value="ALPHA-N-ACETYLGLUCOSAMINIDASE"/>
    <property type="match status" value="1"/>
</dbReference>
<evidence type="ECO:0000256" key="5">
    <source>
        <dbReference type="ARBA" id="ARBA00052030"/>
    </source>
</evidence>